<reference evidence="1 2" key="1">
    <citation type="submission" date="2016-01" db="EMBL/GenBank/DDBJ databases">
        <authorList>
            <person name="Oliw E.H."/>
        </authorList>
    </citation>
    <scope>NUCLEOTIDE SEQUENCE [LARGE SCALE GENOMIC DNA]</scope>
    <source>
        <strain evidence="1 2">MJR7757A</strain>
    </source>
</reference>
<gene>
    <name evidence="1" type="ORF">HMPREF3222_00851</name>
</gene>
<proteinExistence type="predicted"/>
<evidence type="ECO:0000313" key="1">
    <source>
        <dbReference type="EMBL" id="KXA13389.1"/>
    </source>
</evidence>
<organism evidence="1 2">
    <name type="scientific">Clostridium perfringens</name>
    <dbReference type="NCBI Taxonomy" id="1502"/>
    <lineage>
        <taxon>Bacteria</taxon>
        <taxon>Bacillati</taxon>
        <taxon>Bacillota</taxon>
        <taxon>Clostridia</taxon>
        <taxon>Eubacteriales</taxon>
        <taxon>Clostridiaceae</taxon>
        <taxon>Clostridium</taxon>
    </lineage>
</organism>
<dbReference type="EMBL" id="LRPU01000035">
    <property type="protein sequence ID" value="KXA13389.1"/>
    <property type="molecule type" value="Genomic_DNA"/>
</dbReference>
<dbReference type="PATRIC" id="fig|1502.174.peg.863"/>
<evidence type="ECO:0000313" key="2">
    <source>
        <dbReference type="Proteomes" id="UP000070646"/>
    </source>
</evidence>
<comment type="caution">
    <text evidence="1">The sequence shown here is derived from an EMBL/GenBank/DDBJ whole genome shotgun (WGS) entry which is preliminary data.</text>
</comment>
<name>A0A133NAS5_CLOPF</name>
<dbReference type="AlphaFoldDB" id="A0A133NAS5"/>
<dbReference type="Proteomes" id="UP000070646">
    <property type="component" value="Unassembled WGS sequence"/>
</dbReference>
<protein>
    <submittedName>
        <fullName evidence="1">Uncharacterized protein</fullName>
    </submittedName>
</protein>
<accession>A0A133NAS5</accession>
<sequence>MKRYQMNKIIISYRTVEERERIIKALSTGVKIKKISKPYRKGLYKRIYIDID</sequence>